<keyword evidence="2" id="KW-0472">Membrane</keyword>
<dbReference type="GeneTree" id="ENSGT00940000158916"/>
<proteinExistence type="predicted"/>
<evidence type="ECO:0000313" key="3">
    <source>
        <dbReference type="Ensembl" id="ENSHHUP00000082113.1"/>
    </source>
</evidence>
<name>A0A4W5R7Z3_9TELE</name>
<reference evidence="3" key="3">
    <citation type="submission" date="2025-09" db="UniProtKB">
        <authorList>
            <consortium name="Ensembl"/>
        </authorList>
    </citation>
    <scope>IDENTIFICATION</scope>
</reference>
<accession>A0A4W5R7Z3</accession>
<organism evidence="3 4">
    <name type="scientific">Hucho hucho</name>
    <name type="common">huchen</name>
    <dbReference type="NCBI Taxonomy" id="62062"/>
    <lineage>
        <taxon>Eukaryota</taxon>
        <taxon>Metazoa</taxon>
        <taxon>Chordata</taxon>
        <taxon>Craniata</taxon>
        <taxon>Vertebrata</taxon>
        <taxon>Euteleostomi</taxon>
        <taxon>Actinopterygii</taxon>
        <taxon>Neopterygii</taxon>
        <taxon>Teleostei</taxon>
        <taxon>Protacanthopterygii</taxon>
        <taxon>Salmoniformes</taxon>
        <taxon>Salmonidae</taxon>
        <taxon>Salmoninae</taxon>
        <taxon>Hucho</taxon>
    </lineage>
</organism>
<keyword evidence="2" id="KW-1133">Transmembrane helix</keyword>
<dbReference type="GO" id="GO:0016020">
    <property type="term" value="C:membrane"/>
    <property type="evidence" value="ECO:0007669"/>
    <property type="project" value="UniProtKB-SubCell"/>
</dbReference>
<comment type="subcellular location">
    <subcellularLocation>
        <location evidence="1">Membrane</location>
        <topology evidence="1">Multi-pass membrane protein</topology>
    </subcellularLocation>
</comment>
<dbReference type="AlphaFoldDB" id="A0A4W5R7Z3"/>
<feature type="transmembrane region" description="Helical" evidence="2">
    <location>
        <begin position="140"/>
        <end position="160"/>
    </location>
</feature>
<sequence length="208" mass="23424">MEDSFIRDRQGMLNQMNASLSSQPSSLVLSGSVISFHLTPSHIRGISLHFLTLSYGGGCFLGALIIQLLYLLSGGKGFTNRCITVTIETEEEHTFILEWLMGVCLRYGDSVLWPLIALFSCPTTGNWYPNTLHEGNLEHFFFFLAMLMTINTLVFCWISYRYLDLSVVQSRGVGSSLLAEKLLQYKTCLRFYDTMERSSTTASVETVL</sequence>
<dbReference type="STRING" id="62062.ENSHHUP00000082113"/>
<dbReference type="Proteomes" id="UP000314982">
    <property type="component" value="Unassembled WGS sequence"/>
</dbReference>
<keyword evidence="2" id="KW-0812">Transmembrane</keyword>
<reference evidence="3" key="2">
    <citation type="submission" date="2025-08" db="UniProtKB">
        <authorList>
            <consortium name="Ensembl"/>
        </authorList>
    </citation>
    <scope>IDENTIFICATION</scope>
</reference>
<dbReference type="Ensembl" id="ENSHHUT00000084710.1">
    <property type="protein sequence ID" value="ENSHHUP00000082113.1"/>
    <property type="gene ID" value="ENSHHUG00000047712.1"/>
</dbReference>
<dbReference type="Gene3D" id="1.20.1250.20">
    <property type="entry name" value="MFS general substrate transporter like domains"/>
    <property type="match status" value="1"/>
</dbReference>
<evidence type="ECO:0000313" key="4">
    <source>
        <dbReference type="Proteomes" id="UP000314982"/>
    </source>
</evidence>
<feature type="transmembrane region" description="Helical" evidence="2">
    <location>
        <begin position="50"/>
        <end position="72"/>
    </location>
</feature>
<keyword evidence="4" id="KW-1185">Reference proteome</keyword>
<evidence type="ECO:0000256" key="2">
    <source>
        <dbReference type="SAM" id="Phobius"/>
    </source>
</evidence>
<evidence type="ECO:0000256" key="1">
    <source>
        <dbReference type="ARBA" id="ARBA00004141"/>
    </source>
</evidence>
<protein>
    <submittedName>
        <fullName evidence="3">Uncharacterized protein</fullName>
    </submittedName>
</protein>
<dbReference type="InterPro" id="IPR036259">
    <property type="entry name" value="MFS_trans_sf"/>
</dbReference>
<reference evidence="4" key="1">
    <citation type="submission" date="2018-06" db="EMBL/GenBank/DDBJ databases">
        <title>Genome assembly of Danube salmon.</title>
        <authorList>
            <person name="Macqueen D.J."/>
            <person name="Gundappa M.K."/>
        </authorList>
    </citation>
    <scope>NUCLEOTIDE SEQUENCE [LARGE SCALE GENOMIC DNA]</scope>
</reference>